<keyword evidence="7" id="KW-1185">Reference proteome</keyword>
<evidence type="ECO:0000256" key="1">
    <source>
        <dbReference type="ARBA" id="ARBA00004442"/>
    </source>
</evidence>
<dbReference type="GO" id="GO:0009279">
    <property type="term" value="C:cell outer membrane"/>
    <property type="evidence" value="ECO:0007669"/>
    <property type="project" value="UniProtKB-SubCell"/>
</dbReference>
<dbReference type="KEGG" id="rsi:Runsl_2829"/>
<reference evidence="7" key="1">
    <citation type="submission" date="2011-06" db="EMBL/GenBank/DDBJ databases">
        <title>The complete genome of chromosome of Runella slithyformis DSM 19594.</title>
        <authorList>
            <consortium name="US DOE Joint Genome Institute (JGI-PGF)"/>
            <person name="Lucas S."/>
            <person name="Han J."/>
            <person name="Lapidus A."/>
            <person name="Bruce D."/>
            <person name="Goodwin L."/>
            <person name="Pitluck S."/>
            <person name="Peters L."/>
            <person name="Kyrpides N."/>
            <person name="Mavromatis K."/>
            <person name="Ivanova N."/>
            <person name="Ovchinnikova G."/>
            <person name="Zhang X."/>
            <person name="Misra M."/>
            <person name="Detter J.C."/>
            <person name="Tapia R."/>
            <person name="Han C."/>
            <person name="Land M."/>
            <person name="Hauser L."/>
            <person name="Markowitz V."/>
            <person name="Cheng J.-F."/>
            <person name="Hugenholtz P."/>
            <person name="Woyke T."/>
            <person name="Wu D."/>
            <person name="Tindall B."/>
            <person name="Faehrich R."/>
            <person name="Brambilla E."/>
            <person name="Klenk H.-P."/>
            <person name="Eisen J.A."/>
        </authorList>
    </citation>
    <scope>NUCLEOTIDE SEQUENCE [LARGE SCALE GENOMIC DNA]</scope>
    <source>
        <strain evidence="7">ATCC 29530 / DSM 19594 / LMG 11500 / NCIMB 11436 / LSU 4</strain>
    </source>
</reference>
<proteinExistence type="predicted"/>
<keyword evidence="3" id="KW-0998">Cell outer membrane</keyword>
<dbReference type="InterPro" id="IPR006664">
    <property type="entry name" value="OMP_bac"/>
</dbReference>
<dbReference type="RefSeq" id="WP_013928527.1">
    <property type="nucleotide sequence ID" value="NC_015703.1"/>
</dbReference>
<protein>
    <submittedName>
        <fullName evidence="6">OmpA/MotB domain protein</fullName>
    </submittedName>
</protein>
<comment type="subcellular location">
    <subcellularLocation>
        <location evidence="1">Cell outer membrane</location>
    </subcellularLocation>
</comment>
<name>A0A7U4E665_RUNSL</name>
<feature type="domain" description="OmpA-like" evidence="5">
    <location>
        <begin position="226"/>
        <end position="342"/>
    </location>
</feature>
<dbReference type="PANTHER" id="PTHR30329">
    <property type="entry name" value="STATOR ELEMENT OF FLAGELLAR MOTOR COMPLEX"/>
    <property type="match status" value="1"/>
</dbReference>
<evidence type="ECO:0000313" key="7">
    <source>
        <dbReference type="Proteomes" id="UP000000493"/>
    </source>
</evidence>
<evidence type="ECO:0000313" key="6">
    <source>
        <dbReference type="EMBL" id="AEI49218.1"/>
    </source>
</evidence>
<dbReference type="PRINTS" id="PR01021">
    <property type="entry name" value="OMPADOMAIN"/>
</dbReference>
<evidence type="ECO:0000256" key="3">
    <source>
        <dbReference type="ARBA" id="ARBA00023237"/>
    </source>
</evidence>
<keyword evidence="2 4" id="KW-0472">Membrane</keyword>
<dbReference type="CDD" id="cd07185">
    <property type="entry name" value="OmpA_C-like"/>
    <property type="match status" value="1"/>
</dbReference>
<dbReference type="SUPFAM" id="SSF103088">
    <property type="entry name" value="OmpA-like"/>
    <property type="match status" value="1"/>
</dbReference>
<dbReference type="InterPro" id="IPR036737">
    <property type="entry name" value="OmpA-like_sf"/>
</dbReference>
<dbReference type="PANTHER" id="PTHR30329:SF21">
    <property type="entry name" value="LIPOPROTEIN YIAD-RELATED"/>
    <property type="match status" value="1"/>
</dbReference>
<evidence type="ECO:0000256" key="2">
    <source>
        <dbReference type="ARBA" id="ARBA00023136"/>
    </source>
</evidence>
<dbReference type="InterPro" id="IPR006665">
    <property type="entry name" value="OmpA-like"/>
</dbReference>
<sequence>MNTYLLGWLLCLYGAAVFPTPPFQVETSIRIHGSCKDNTTKEDIKKSVVYAVAASGKRQAGKSDETGHFDVRVSDSTQFLSFEVEGYHTVTVPVNFIGRIASTAAFPVYVEMSRKDSLPLSVINQLIISFSVPDSMDIDHRTASLTSTFFSVLSFRKQNNNGRHWPFYQASELRPGRYRYTASSTEGRLYFTKDLTLAPGFNFMDVRFDTPKEPSETVSQPEVLNEIVVKSLQKRFLYFDQSSYELRKETKAELDQVARFLANEPDMVAHVTGFTDHVGDKNKNLTLSEFRAKTVMNYLTQKGLRAEQIIVSWKGAVLEDSTNDSEESKIKKRRVEVQMMPK</sequence>
<dbReference type="Pfam" id="PF00691">
    <property type="entry name" value="OmpA"/>
    <property type="match status" value="1"/>
</dbReference>
<dbReference type="Proteomes" id="UP000000493">
    <property type="component" value="Chromosome"/>
</dbReference>
<accession>A0A7U4E665</accession>
<dbReference type="PROSITE" id="PS51123">
    <property type="entry name" value="OMPA_2"/>
    <property type="match status" value="1"/>
</dbReference>
<dbReference type="InterPro" id="IPR050330">
    <property type="entry name" value="Bact_OuterMem_StrucFunc"/>
</dbReference>
<gene>
    <name evidence="6" type="ordered locus">Runsl_2829</name>
</gene>
<organism evidence="6 7">
    <name type="scientific">Runella slithyformis (strain ATCC 29530 / DSM 19594 / LMG 11500 / NCIMB 11436 / LSU 4)</name>
    <dbReference type="NCBI Taxonomy" id="761193"/>
    <lineage>
        <taxon>Bacteria</taxon>
        <taxon>Pseudomonadati</taxon>
        <taxon>Bacteroidota</taxon>
        <taxon>Cytophagia</taxon>
        <taxon>Cytophagales</taxon>
        <taxon>Spirosomataceae</taxon>
        <taxon>Runella</taxon>
    </lineage>
</organism>
<evidence type="ECO:0000256" key="4">
    <source>
        <dbReference type="PROSITE-ProRule" id="PRU00473"/>
    </source>
</evidence>
<evidence type="ECO:0000259" key="5">
    <source>
        <dbReference type="PROSITE" id="PS51123"/>
    </source>
</evidence>
<dbReference type="Gene3D" id="3.30.1330.60">
    <property type="entry name" value="OmpA-like domain"/>
    <property type="match status" value="1"/>
</dbReference>
<dbReference type="EMBL" id="CP002859">
    <property type="protein sequence ID" value="AEI49218.1"/>
    <property type="molecule type" value="Genomic_DNA"/>
</dbReference>
<dbReference type="AlphaFoldDB" id="A0A7U4E665"/>
<reference evidence="6 7" key="2">
    <citation type="journal article" date="2012" name="Stand. Genomic Sci.">
        <title>Complete genome sequence of the aquatic bacterium Runella slithyformis type strain (LSU 4(T)).</title>
        <authorList>
            <person name="Copeland A."/>
            <person name="Zhang X."/>
            <person name="Misra M."/>
            <person name="Lapidus A."/>
            <person name="Nolan M."/>
            <person name="Lucas S."/>
            <person name="Deshpande S."/>
            <person name="Cheng J.F."/>
            <person name="Tapia R."/>
            <person name="Goodwin L.A."/>
            <person name="Pitluck S."/>
            <person name="Liolios K."/>
            <person name="Pagani I."/>
            <person name="Ivanova N."/>
            <person name="Mikhailova N."/>
            <person name="Pati A."/>
            <person name="Chen A."/>
            <person name="Palaniappan K."/>
            <person name="Land M."/>
            <person name="Hauser L."/>
            <person name="Pan C."/>
            <person name="Jeffries C.D."/>
            <person name="Detter J.C."/>
            <person name="Brambilla E.M."/>
            <person name="Rohde M."/>
            <person name="Djao O.D."/>
            <person name="Goker M."/>
            <person name="Sikorski J."/>
            <person name="Tindall B.J."/>
            <person name="Woyke T."/>
            <person name="Bristow J."/>
            <person name="Eisen J.A."/>
            <person name="Markowitz V."/>
            <person name="Hugenholtz P."/>
            <person name="Kyrpides N.C."/>
            <person name="Klenk H.P."/>
            <person name="Mavromatis K."/>
        </authorList>
    </citation>
    <scope>NUCLEOTIDE SEQUENCE [LARGE SCALE GENOMIC DNA]</scope>
    <source>
        <strain evidence="7">ATCC 29530 / DSM 19594 / LMG 11500 / NCIMB 11436 / LSU 4</strain>
    </source>
</reference>